<sequence length="342" mass="34843">MGLAVLAAEFQLHSLMALGCALLTPWATAQHPPAPPFPSPSASPPPPGQRAALAVAAAALALATEQGWALQPDQGLVAPGVVLVRSGVSDGQYIQAVLRRAGADLGLAGGEARRLGLHIPCTPPNRATWSLVSPRLAPLQPRPQTQARLTPPIHVGLQEMPGDELLEAVASLAADLAYLLEQDKQAALLGASLAPGAAFTPFSSPPPPSPVNDRSEALDRSSNSSDNAINGLLQLRGHSLALSPWADAANPVTLVTRVAGATRLLARAVAAVRRAGRVGMAADDASALLQPFSTASLPTMMAEQEGVCEGDVQVALGLGAPPAAVGMRTGAAVGKCVNRCGQ</sequence>
<keyword evidence="4" id="KW-1185">Reference proteome</keyword>
<dbReference type="Proteomes" id="UP000485058">
    <property type="component" value="Unassembled WGS sequence"/>
</dbReference>
<dbReference type="AlphaFoldDB" id="A0A699YK34"/>
<feature type="chain" id="PRO_5025688569" evidence="2">
    <location>
        <begin position="30"/>
        <end position="342"/>
    </location>
</feature>
<gene>
    <name evidence="3" type="ORF">HaLaN_03249</name>
</gene>
<evidence type="ECO:0000313" key="4">
    <source>
        <dbReference type="Proteomes" id="UP000485058"/>
    </source>
</evidence>
<proteinExistence type="predicted"/>
<evidence type="ECO:0000256" key="2">
    <source>
        <dbReference type="SAM" id="SignalP"/>
    </source>
</evidence>
<organism evidence="3 4">
    <name type="scientific">Haematococcus lacustris</name>
    <name type="common">Green alga</name>
    <name type="synonym">Haematococcus pluvialis</name>
    <dbReference type="NCBI Taxonomy" id="44745"/>
    <lineage>
        <taxon>Eukaryota</taxon>
        <taxon>Viridiplantae</taxon>
        <taxon>Chlorophyta</taxon>
        <taxon>core chlorophytes</taxon>
        <taxon>Chlorophyceae</taxon>
        <taxon>CS clade</taxon>
        <taxon>Chlamydomonadales</taxon>
        <taxon>Haematococcaceae</taxon>
        <taxon>Haematococcus</taxon>
    </lineage>
</organism>
<dbReference type="EMBL" id="BLLF01000152">
    <property type="protein sequence ID" value="GFH08308.1"/>
    <property type="molecule type" value="Genomic_DNA"/>
</dbReference>
<evidence type="ECO:0000313" key="3">
    <source>
        <dbReference type="EMBL" id="GFH08308.1"/>
    </source>
</evidence>
<accession>A0A699YK34</accession>
<evidence type="ECO:0000256" key="1">
    <source>
        <dbReference type="SAM" id="MobiDB-lite"/>
    </source>
</evidence>
<name>A0A699YK34_HAELA</name>
<protein>
    <submittedName>
        <fullName evidence="3">Uncharacterized protein</fullName>
    </submittedName>
</protein>
<reference evidence="3 4" key="1">
    <citation type="submission" date="2020-02" db="EMBL/GenBank/DDBJ databases">
        <title>Draft genome sequence of Haematococcus lacustris strain NIES-144.</title>
        <authorList>
            <person name="Morimoto D."/>
            <person name="Nakagawa S."/>
            <person name="Yoshida T."/>
            <person name="Sawayama S."/>
        </authorList>
    </citation>
    <scope>NUCLEOTIDE SEQUENCE [LARGE SCALE GENOMIC DNA]</scope>
    <source>
        <strain evidence="3 4">NIES-144</strain>
    </source>
</reference>
<feature type="region of interest" description="Disordered" evidence="1">
    <location>
        <begin position="200"/>
        <end position="223"/>
    </location>
</feature>
<keyword evidence="2" id="KW-0732">Signal</keyword>
<comment type="caution">
    <text evidence="3">The sequence shown here is derived from an EMBL/GenBank/DDBJ whole genome shotgun (WGS) entry which is preliminary data.</text>
</comment>
<feature type="signal peptide" evidence="2">
    <location>
        <begin position="1"/>
        <end position="29"/>
    </location>
</feature>